<name>A0A1W1CM42_9ZZZZ</name>
<feature type="transmembrane region" description="Helical" evidence="1">
    <location>
        <begin position="7"/>
        <end position="24"/>
    </location>
</feature>
<reference evidence="2" key="1">
    <citation type="submission" date="2016-10" db="EMBL/GenBank/DDBJ databases">
        <authorList>
            <person name="de Groot N.N."/>
        </authorList>
    </citation>
    <scope>NUCLEOTIDE SEQUENCE</scope>
</reference>
<evidence type="ECO:0000256" key="1">
    <source>
        <dbReference type="SAM" id="Phobius"/>
    </source>
</evidence>
<feature type="transmembrane region" description="Helical" evidence="1">
    <location>
        <begin position="133"/>
        <end position="150"/>
    </location>
</feature>
<protein>
    <submittedName>
        <fullName evidence="2">Uncharacterized protein</fullName>
    </submittedName>
</protein>
<keyword evidence="1" id="KW-0812">Transmembrane</keyword>
<accession>A0A1W1CM42</accession>
<feature type="transmembrane region" description="Helical" evidence="1">
    <location>
        <begin position="36"/>
        <end position="56"/>
    </location>
</feature>
<dbReference type="AlphaFoldDB" id="A0A1W1CM42"/>
<gene>
    <name evidence="2" type="ORF">MNB_SV-12-1852</name>
</gene>
<feature type="transmembrane region" description="Helical" evidence="1">
    <location>
        <begin position="107"/>
        <end position="127"/>
    </location>
</feature>
<dbReference type="EMBL" id="FPHE01000156">
    <property type="protein sequence ID" value="SFV66731.1"/>
    <property type="molecule type" value="Genomic_DNA"/>
</dbReference>
<evidence type="ECO:0000313" key="2">
    <source>
        <dbReference type="EMBL" id="SFV66731.1"/>
    </source>
</evidence>
<keyword evidence="1" id="KW-1133">Transmembrane helix</keyword>
<keyword evidence="1" id="KW-0472">Membrane</keyword>
<proteinExistence type="predicted"/>
<sequence length="186" mass="20559">MQLIKFLFGIVLAQITTVFLVLLSTDGLDTLELIKLAIPILFISLIIALWFSSISAHYCKDAVGKAEGIFAREREKLRVNAERAKRQVEKEAQKEIIHEATTTHAKANFKVGIAFAGVLGIGGLFVFAQMVTVGLLAISAGGGAIGGYYWRGRRLEANRRLEEIESKDLKVIESKPSRLSQFKLLK</sequence>
<organism evidence="2">
    <name type="scientific">hydrothermal vent metagenome</name>
    <dbReference type="NCBI Taxonomy" id="652676"/>
    <lineage>
        <taxon>unclassified sequences</taxon>
        <taxon>metagenomes</taxon>
        <taxon>ecological metagenomes</taxon>
    </lineage>
</organism>